<dbReference type="CDD" id="cd03477">
    <property type="entry name" value="Rieske_YhfW_C"/>
    <property type="match status" value="1"/>
</dbReference>
<dbReference type="PRINTS" id="PR00162">
    <property type="entry name" value="RIESKE"/>
</dbReference>
<evidence type="ECO:0000313" key="8">
    <source>
        <dbReference type="Proteomes" id="UP000281498"/>
    </source>
</evidence>
<dbReference type="Gene3D" id="3.50.50.60">
    <property type="entry name" value="FAD/NAD(P)-binding domain"/>
    <property type="match status" value="1"/>
</dbReference>
<dbReference type="InterPro" id="IPR038010">
    <property type="entry name" value="YhfW_C"/>
</dbReference>
<dbReference type="OrthoDB" id="9767869at2"/>
<dbReference type="PANTHER" id="PTHR13847:SF274">
    <property type="entry name" value="RIESKE 2FE-2S IRON-SULFUR PROTEIN YHFW-RELATED"/>
    <property type="match status" value="1"/>
</dbReference>
<dbReference type="InterPro" id="IPR005805">
    <property type="entry name" value="Rieske_Fe-S_prot_C"/>
</dbReference>
<keyword evidence="2" id="KW-0479">Metal-binding</keyword>
<dbReference type="Gene3D" id="2.102.10.10">
    <property type="entry name" value="Rieske [2Fe-2S] iron-sulphur domain"/>
    <property type="match status" value="1"/>
</dbReference>
<evidence type="ECO:0000256" key="2">
    <source>
        <dbReference type="ARBA" id="ARBA00022723"/>
    </source>
</evidence>
<keyword evidence="1" id="KW-0001">2Fe-2S</keyword>
<evidence type="ECO:0000256" key="4">
    <source>
        <dbReference type="ARBA" id="ARBA00023014"/>
    </source>
</evidence>
<dbReference type="Gene3D" id="3.30.9.10">
    <property type="entry name" value="D-Amino Acid Oxidase, subunit A, domain 2"/>
    <property type="match status" value="1"/>
</dbReference>
<reference evidence="7 8" key="1">
    <citation type="submission" date="2017-10" db="EMBL/GenBank/DDBJ databases">
        <title>Bacillus sp. nov., a halophilic bacterium isolated from a Keqin Lake.</title>
        <authorList>
            <person name="Wang H."/>
        </authorList>
    </citation>
    <scope>NUCLEOTIDE SEQUENCE [LARGE SCALE GENOMIC DNA]</scope>
    <source>
        <strain evidence="7 8">KCTC 13187</strain>
    </source>
</reference>
<dbReference type="FunFam" id="2.102.10.10:FF:000014">
    <property type="entry name" value="Oxidoreductase, FAD dependent"/>
    <property type="match status" value="1"/>
</dbReference>
<dbReference type="GO" id="GO:0016020">
    <property type="term" value="C:membrane"/>
    <property type="evidence" value="ECO:0007669"/>
    <property type="project" value="InterPro"/>
</dbReference>
<dbReference type="AlphaFoldDB" id="A0A3A9KE66"/>
<dbReference type="PROSITE" id="PS51296">
    <property type="entry name" value="RIESKE"/>
    <property type="match status" value="1"/>
</dbReference>
<dbReference type="InterPro" id="IPR036188">
    <property type="entry name" value="FAD/NAD-bd_sf"/>
</dbReference>
<evidence type="ECO:0000256" key="1">
    <source>
        <dbReference type="ARBA" id="ARBA00022714"/>
    </source>
</evidence>
<dbReference type="RefSeq" id="WP_110938262.1">
    <property type="nucleotide sequence ID" value="NZ_KZ614147.1"/>
</dbReference>
<dbReference type="Proteomes" id="UP000281498">
    <property type="component" value="Unassembled WGS sequence"/>
</dbReference>
<dbReference type="InterPro" id="IPR017941">
    <property type="entry name" value="Rieske_2Fe-2S"/>
</dbReference>
<organism evidence="7 8">
    <name type="scientific">Salipaludibacillus neizhouensis</name>
    <dbReference type="NCBI Taxonomy" id="885475"/>
    <lineage>
        <taxon>Bacteria</taxon>
        <taxon>Bacillati</taxon>
        <taxon>Bacillota</taxon>
        <taxon>Bacilli</taxon>
        <taxon>Bacillales</taxon>
        <taxon>Bacillaceae</taxon>
    </lineage>
</organism>
<accession>A0A3A9KE66</accession>
<dbReference type="Pfam" id="PF00355">
    <property type="entry name" value="Rieske"/>
    <property type="match status" value="1"/>
</dbReference>
<evidence type="ECO:0000313" key="7">
    <source>
        <dbReference type="EMBL" id="RKL67923.1"/>
    </source>
</evidence>
<feature type="domain" description="Rieske" evidence="6">
    <location>
        <begin position="420"/>
        <end position="504"/>
    </location>
</feature>
<dbReference type="GO" id="GO:0016705">
    <property type="term" value="F:oxidoreductase activity, acting on paired donors, with incorporation or reduction of molecular oxygen"/>
    <property type="evidence" value="ECO:0007669"/>
    <property type="project" value="UniProtKB-ARBA"/>
</dbReference>
<dbReference type="GO" id="GO:0004497">
    <property type="term" value="F:monooxygenase activity"/>
    <property type="evidence" value="ECO:0007669"/>
    <property type="project" value="UniProtKB-ARBA"/>
</dbReference>
<name>A0A3A9KE66_9BACI</name>
<dbReference type="GO" id="GO:0046872">
    <property type="term" value="F:metal ion binding"/>
    <property type="evidence" value="ECO:0007669"/>
    <property type="project" value="UniProtKB-KW"/>
</dbReference>
<evidence type="ECO:0000256" key="3">
    <source>
        <dbReference type="ARBA" id="ARBA00023004"/>
    </source>
</evidence>
<dbReference type="InterPro" id="IPR036922">
    <property type="entry name" value="Rieske_2Fe-2S_sf"/>
</dbReference>
<evidence type="ECO:0000259" key="6">
    <source>
        <dbReference type="PROSITE" id="PS51296"/>
    </source>
</evidence>
<dbReference type="SUPFAM" id="SSF50022">
    <property type="entry name" value="ISP domain"/>
    <property type="match status" value="1"/>
</dbReference>
<dbReference type="GO" id="GO:0051537">
    <property type="term" value="F:2 iron, 2 sulfur cluster binding"/>
    <property type="evidence" value="ECO:0007669"/>
    <property type="project" value="UniProtKB-KW"/>
</dbReference>
<evidence type="ECO:0000256" key="5">
    <source>
        <dbReference type="ARBA" id="ARBA00023157"/>
    </source>
</evidence>
<sequence>MSVQKHDSYWLDSTNLSPHEPLTENIKTEVAVVGGGITGITAAYLLAKEGKKVILLEADRLFHGTTGFTTAKITSQHGLFYDELIQHVGEEKARIYYQTNEKAKKFIEAIVNENNIDCDFEKKDAVLYAVSKKSNEKLEKEIKAYEELGIPHEVVHELPYNVKIERALHMKDQAQFHPLHYLSFLVDEFLKLGGKLFEHTVVVDVLTNTTGDQPKTLETRDGHTITCEHLLSCSHFPFYDRENLFFSRLHAERSYIVAAKGKDVPGMYINVDSPSRSVRSVKIKGETHLLLGGEGHKTGQGKSTTEHFQALEAFGRDVFGSEEFPFEWSTQDLYTLDKIPYIGVLTGNITNSYVATGYRKWGMTSGTAAGLILRDYVLGHETEEMDLYQPDRFIADPSVKQLLKHNSDVAGHFLAGKITPSEKKLEDVQVGEGIHVVYDGLKSGAYRDDDGKLHIVDTTCKHMGCEVAWNSGELTWDCPCHGSRYNFDGTVIEGPAKEPLDKLY</sequence>
<protein>
    <submittedName>
        <fullName evidence="7">FAD-dependent oxidoreductase</fullName>
    </submittedName>
</protein>
<dbReference type="EMBL" id="PDOE01000002">
    <property type="protein sequence ID" value="RKL67923.1"/>
    <property type="molecule type" value="Genomic_DNA"/>
</dbReference>
<dbReference type="GO" id="GO:0005737">
    <property type="term" value="C:cytoplasm"/>
    <property type="evidence" value="ECO:0007669"/>
    <property type="project" value="TreeGrafter"/>
</dbReference>
<keyword evidence="4" id="KW-0411">Iron-sulfur</keyword>
<comment type="caution">
    <text evidence="7">The sequence shown here is derived from an EMBL/GenBank/DDBJ whole genome shotgun (WGS) entry which is preliminary data.</text>
</comment>
<dbReference type="Pfam" id="PF01266">
    <property type="entry name" value="DAO"/>
    <property type="match status" value="1"/>
</dbReference>
<gene>
    <name evidence="7" type="ORF">CR203_05295</name>
</gene>
<dbReference type="PANTHER" id="PTHR13847">
    <property type="entry name" value="SARCOSINE DEHYDROGENASE-RELATED"/>
    <property type="match status" value="1"/>
</dbReference>
<keyword evidence="5" id="KW-1015">Disulfide bond</keyword>
<keyword evidence="3" id="KW-0408">Iron</keyword>
<dbReference type="InterPro" id="IPR006076">
    <property type="entry name" value="FAD-dep_OxRdtase"/>
</dbReference>
<proteinExistence type="predicted"/>
<dbReference type="SUPFAM" id="SSF51905">
    <property type="entry name" value="FAD/NAD(P)-binding domain"/>
    <property type="match status" value="1"/>
</dbReference>
<keyword evidence="8" id="KW-1185">Reference proteome</keyword>